<accession>A0A5B9WBP8</accession>
<protein>
    <submittedName>
        <fullName evidence="4">FHA domain protein</fullName>
    </submittedName>
</protein>
<evidence type="ECO:0000313" key="4">
    <source>
        <dbReference type="EMBL" id="QEH37937.1"/>
    </source>
</evidence>
<dbReference type="KEGG" id="agv:OJF2_65330"/>
<dbReference type="Gene3D" id="2.60.200.20">
    <property type="match status" value="1"/>
</dbReference>
<feature type="transmembrane region" description="Helical" evidence="2">
    <location>
        <begin position="434"/>
        <end position="457"/>
    </location>
</feature>
<feature type="region of interest" description="Disordered" evidence="1">
    <location>
        <begin position="48"/>
        <end position="82"/>
    </location>
</feature>
<evidence type="ECO:0000256" key="2">
    <source>
        <dbReference type="SAM" id="Phobius"/>
    </source>
</evidence>
<dbReference type="InterPro" id="IPR008984">
    <property type="entry name" value="SMAD_FHA_dom_sf"/>
</dbReference>
<feature type="transmembrane region" description="Helical" evidence="2">
    <location>
        <begin position="398"/>
        <end position="422"/>
    </location>
</feature>
<keyword evidence="2" id="KW-0472">Membrane</keyword>
<gene>
    <name evidence="4" type="ORF">OJF2_65330</name>
</gene>
<organism evidence="4 5">
    <name type="scientific">Aquisphaera giovannonii</name>
    <dbReference type="NCBI Taxonomy" id="406548"/>
    <lineage>
        <taxon>Bacteria</taxon>
        <taxon>Pseudomonadati</taxon>
        <taxon>Planctomycetota</taxon>
        <taxon>Planctomycetia</taxon>
        <taxon>Isosphaerales</taxon>
        <taxon>Isosphaeraceae</taxon>
        <taxon>Aquisphaera</taxon>
    </lineage>
</organism>
<dbReference type="AlphaFoldDB" id="A0A5B9WBP8"/>
<proteinExistence type="predicted"/>
<keyword evidence="2" id="KW-1133">Transmembrane helix</keyword>
<dbReference type="OrthoDB" id="281384at2"/>
<feature type="transmembrane region" description="Helical" evidence="2">
    <location>
        <begin position="503"/>
        <end position="527"/>
    </location>
</feature>
<evidence type="ECO:0000259" key="3">
    <source>
        <dbReference type="PROSITE" id="PS50006"/>
    </source>
</evidence>
<evidence type="ECO:0000256" key="1">
    <source>
        <dbReference type="SAM" id="MobiDB-lite"/>
    </source>
</evidence>
<evidence type="ECO:0000313" key="5">
    <source>
        <dbReference type="Proteomes" id="UP000324233"/>
    </source>
</evidence>
<dbReference type="Pfam" id="PF00498">
    <property type="entry name" value="FHA"/>
    <property type="match status" value="1"/>
</dbReference>
<feature type="transmembrane region" description="Helical" evidence="2">
    <location>
        <begin position="469"/>
        <end position="491"/>
    </location>
</feature>
<feature type="domain" description="FHA" evidence="3">
    <location>
        <begin position="33"/>
        <end position="91"/>
    </location>
</feature>
<dbReference type="RefSeq" id="WP_148597438.1">
    <property type="nucleotide sequence ID" value="NZ_CP042997.1"/>
</dbReference>
<feature type="region of interest" description="Disordered" evidence="1">
    <location>
        <begin position="119"/>
        <end position="163"/>
    </location>
</feature>
<feature type="compositionally biased region" description="Pro residues" evidence="1">
    <location>
        <begin position="135"/>
        <end position="146"/>
    </location>
</feature>
<dbReference type="PROSITE" id="PS50006">
    <property type="entry name" value="FHA_DOMAIN"/>
    <property type="match status" value="1"/>
</dbReference>
<dbReference type="CDD" id="cd00060">
    <property type="entry name" value="FHA"/>
    <property type="match status" value="1"/>
</dbReference>
<name>A0A5B9WBP8_9BACT</name>
<dbReference type="EMBL" id="CP042997">
    <property type="protein sequence ID" value="QEH37937.1"/>
    <property type="molecule type" value="Genomic_DNA"/>
</dbReference>
<sequence precursor="true">MPAPAGTANEMWILEIVRGREPGRTYSLAAGETILGNALGGMPGLDLSGQEPTSSPRRMAARQASVTLSGGGPSIRDLDSPGGTFVNRQRLFSAQARPLQPGDLIQLGGVQLEVKRVAAPAPPPPRQPAPERPRSAPSPAPAPLPQPRAASPSPGPPVGGGLPAPYTLGGATCRAWDDFLPLAAQRWRALRDELTSGRLADFLRRIGRPDLLPSATATGDPDERLDAWLAGLPVTRPSGPELDVHPATIVIRTSVVGTVRQTLRITNVGFRLLRSQVSVEAPPATRPGASQPRIRVSPGFASTPFATIDETDVPIEVDLPDEPSRGASGEALGAVVVRSNGGVRRVEVRAERPPRAEAIPEPFDAAASSPPSTHAAAAMTWARPVGKRVASQSLGRRVLAAAIALMLFRALVMASGLLPTLLGSTSPLGHWAELRLAGMAMVLAAAGALLGAAWILRGSPGEPSAAGDLIPAAFAGALLGVFAAAIGYAVIQSVEAPLGPLSSTSVAVVSLWGVVGAGLGLLSWIAIPPDRPASSPAPEAPR</sequence>
<dbReference type="InterPro" id="IPR000253">
    <property type="entry name" value="FHA_dom"/>
</dbReference>
<dbReference type="Proteomes" id="UP000324233">
    <property type="component" value="Chromosome"/>
</dbReference>
<reference evidence="4 5" key="1">
    <citation type="submission" date="2019-08" db="EMBL/GenBank/DDBJ databases">
        <title>Deep-cultivation of Planctomycetes and their phenomic and genomic characterization uncovers novel biology.</title>
        <authorList>
            <person name="Wiegand S."/>
            <person name="Jogler M."/>
            <person name="Boedeker C."/>
            <person name="Pinto D."/>
            <person name="Vollmers J."/>
            <person name="Rivas-Marin E."/>
            <person name="Kohn T."/>
            <person name="Peeters S.H."/>
            <person name="Heuer A."/>
            <person name="Rast P."/>
            <person name="Oberbeckmann S."/>
            <person name="Bunk B."/>
            <person name="Jeske O."/>
            <person name="Meyerdierks A."/>
            <person name="Storesund J.E."/>
            <person name="Kallscheuer N."/>
            <person name="Luecker S."/>
            <person name="Lage O.M."/>
            <person name="Pohl T."/>
            <person name="Merkel B.J."/>
            <person name="Hornburger P."/>
            <person name="Mueller R.-W."/>
            <person name="Bruemmer F."/>
            <person name="Labrenz M."/>
            <person name="Spormann A.M."/>
            <person name="Op den Camp H."/>
            <person name="Overmann J."/>
            <person name="Amann R."/>
            <person name="Jetten M.S.M."/>
            <person name="Mascher T."/>
            <person name="Medema M.H."/>
            <person name="Devos D.P."/>
            <person name="Kaster A.-K."/>
            <person name="Ovreas L."/>
            <person name="Rohde M."/>
            <person name="Galperin M.Y."/>
            <person name="Jogler C."/>
        </authorList>
    </citation>
    <scope>NUCLEOTIDE SEQUENCE [LARGE SCALE GENOMIC DNA]</scope>
    <source>
        <strain evidence="4 5">OJF2</strain>
    </source>
</reference>
<keyword evidence="5" id="KW-1185">Reference proteome</keyword>
<dbReference type="SUPFAM" id="SSF49879">
    <property type="entry name" value="SMAD/FHA domain"/>
    <property type="match status" value="1"/>
</dbReference>
<keyword evidence="2" id="KW-0812">Transmembrane</keyword>